<sequence>MAAVFRHAVQGFESSGDSQCPSEKKKELQKEFWEKLQAEWVKFARQNPELIDRVGDEVAREDLITVGGKDVAHKDLINGKSAKVSREEFIKEIMHARFARIGELQFPPEITSVLNKVESNVENEKAEFTDRDIEILRNSWFFFE</sequence>
<reference evidence="1 2" key="1">
    <citation type="journal article" date="2022" name="bioRxiv">
        <title>The genome of the oomycete Peronosclerospora sorghi, a cosmopolitan pathogen of maize and sorghum, is inflated with dispersed pseudogenes.</title>
        <authorList>
            <person name="Fletcher K."/>
            <person name="Martin F."/>
            <person name="Isakeit T."/>
            <person name="Cavanaugh K."/>
            <person name="Magill C."/>
            <person name="Michelmore R."/>
        </authorList>
    </citation>
    <scope>NUCLEOTIDE SEQUENCE [LARGE SCALE GENOMIC DNA]</scope>
    <source>
        <strain evidence="1">P6</strain>
    </source>
</reference>
<organism evidence="1 2">
    <name type="scientific">Peronosclerospora sorghi</name>
    <dbReference type="NCBI Taxonomy" id="230839"/>
    <lineage>
        <taxon>Eukaryota</taxon>
        <taxon>Sar</taxon>
        <taxon>Stramenopiles</taxon>
        <taxon>Oomycota</taxon>
        <taxon>Peronosporomycetes</taxon>
        <taxon>Peronosporales</taxon>
        <taxon>Peronosporaceae</taxon>
        <taxon>Peronosclerospora</taxon>
    </lineage>
</organism>
<name>A0ACC0VR21_9STRA</name>
<comment type="caution">
    <text evidence="1">The sequence shown here is derived from an EMBL/GenBank/DDBJ whole genome shotgun (WGS) entry which is preliminary data.</text>
</comment>
<protein>
    <submittedName>
        <fullName evidence="1">Uncharacterized protein</fullName>
    </submittedName>
</protein>
<keyword evidence="2" id="KW-1185">Reference proteome</keyword>
<dbReference type="Proteomes" id="UP001163321">
    <property type="component" value="Chromosome 7"/>
</dbReference>
<evidence type="ECO:0000313" key="2">
    <source>
        <dbReference type="Proteomes" id="UP001163321"/>
    </source>
</evidence>
<dbReference type="EMBL" id="CM047586">
    <property type="protein sequence ID" value="KAI9908948.1"/>
    <property type="molecule type" value="Genomic_DNA"/>
</dbReference>
<proteinExistence type="predicted"/>
<accession>A0ACC0VR21</accession>
<evidence type="ECO:0000313" key="1">
    <source>
        <dbReference type="EMBL" id="KAI9908948.1"/>
    </source>
</evidence>
<gene>
    <name evidence="1" type="ORF">PsorP6_015035</name>
</gene>